<dbReference type="RefSeq" id="WP_213484048.1">
    <property type="nucleotide sequence ID" value="NZ_CAJRAY010000033.1"/>
</dbReference>
<dbReference type="CDD" id="cd07377">
    <property type="entry name" value="WHTH_GntR"/>
    <property type="match status" value="1"/>
</dbReference>
<organism evidence="10 11">
    <name type="scientific">Thermobacillus xylanilyticus</name>
    <dbReference type="NCBI Taxonomy" id="76633"/>
    <lineage>
        <taxon>Bacteria</taxon>
        <taxon>Bacillati</taxon>
        <taxon>Bacillota</taxon>
        <taxon>Bacilli</taxon>
        <taxon>Bacillales</taxon>
        <taxon>Paenibacillaceae</taxon>
        <taxon>Thermobacillus</taxon>
    </lineage>
</organism>
<dbReference type="Pfam" id="PF00155">
    <property type="entry name" value="Aminotran_1_2"/>
    <property type="match status" value="1"/>
</dbReference>
<dbReference type="PROSITE" id="PS50949">
    <property type="entry name" value="HTH_GNTR"/>
    <property type="match status" value="1"/>
</dbReference>
<accession>A0ABM8V2W0</accession>
<dbReference type="InterPro" id="IPR000524">
    <property type="entry name" value="Tscrpt_reg_HTH_GntR"/>
</dbReference>
<protein>
    <submittedName>
        <fullName evidence="10">GabR</fullName>
    </submittedName>
</protein>
<dbReference type="InterPro" id="IPR015421">
    <property type="entry name" value="PyrdxlP-dep_Trfase_major"/>
</dbReference>
<dbReference type="SMART" id="SM00345">
    <property type="entry name" value="HTH_GNTR"/>
    <property type="match status" value="1"/>
</dbReference>
<gene>
    <name evidence="10" type="primary">txxe 1427-gabR</name>
    <name evidence="10" type="ORF">TXXE_07295</name>
</gene>
<evidence type="ECO:0000313" key="10">
    <source>
        <dbReference type="EMBL" id="CAG5083911.1"/>
    </source>
</evidence>
<evidence type="ECO:0000259" key="9">
    <source>
        <dbReference type="PROSITE" id="PS50949"/>
    </source>
</evidence>
<dbReference type="InterPro" id="IPR004839">
    <property type="entry name" value="Aminotransferase_I/II_large"/>
</dbReference>
<evidence type="ECO:0000256" key="7">
    <source>
        <dbReference type="ARBA" id="ARBA00023163"/>
    </source>
</evidence>
<dbReference type="Proteomes" id="UP000681526">
    <property type="component" value="Unassembled WGS sequence"/>
</dbReference>
<keyword evidence="4" id="KW-0663">Pyridoxal phosphate</keyword>
<dbReference type="CDD" id="cd00609">
    <property type="entry name" value="AAT_like"/>
    <property type="match status" value="1"/>
</dbReference>
<dbReference type="InterPro" id="IPR015424">
    <property type="entry name" value="PyrdxlP-dep_Trfase"/>
</dbReference>
<dbReference type="PRINTS" id="PR00035">
    <property type="entry name" value="HTHGNTR"/>
</dbReference>
<name>A0ABM8V2W0_THEXY</name>
<keyword evidence="3" id="KW-0808">Transferase</keyword>
<comment type="cofactor">
    <cofactor evidence="1">
        <name>pyridoxal 5'-phosphate</name>
        <dbReference type="ChEBI" id="CHEBI:597326"/>
    </cofactor>
</comment>
<comment type="caution">
    <text evidence="10">The sequence shown here is derived from an EMBL/GenBank/DDBJ whole genome shotgun (WGS) entry which is preliminary data.</text>
</comment>
<dbReference type="Gene3D" id="1.10.10.10">
    <property type="entry name" value="Winged helix-like DNA-binding domain superfamily/Winged helix DNA-binding domain"/>
    <property type="match status" value="1"/>
</dbReference>
<keyword evidence="11" id="KW-1185">Reference proteome</keyword>
<evidence type="ECO:0000256" key="3">
    <source>
        <dbReference type="ARBA" id="ARBA00022576"/>
    </source>
</evidence>
<keyword evidence="3" id="KW-0032">Aminotransferase</keyword>
<dbReference type="Pfam" id="PF00392">
    <property type="entry name" value="GntR"/>
    <property type="match status" value="1"/>
</dbReference>
<evidence type="ECO:0000256" key="4">
    <source>
        <dbReference type="ARBA" id="ARBA00022898"/>
    </source>
</evidence>
<evidence type="ECO:0000313" key="11">
    <source>
        <dbReference type="Proteomes" id="UP000681526"/>
    </source>
</evidence>
<dbReference type="InterPro" id="IPR036390">
    <property type="entry name" value="WH_DNA-bd_sf"/>
</dbReference>
<dbReference type="InterPro" id="IPR051446">
    <property type="entry name" value="HTH_trans_reg/aminotransferase"/>
</dbReference>
<sequence length="478" mass="53149">MFGITLDRSSARSATAQLCDQIRRLIEIGELERGTRLPSTRNLAKELGIARNVAIEAYEQLIAEGYLVGRIGSGTFVAEGITPGIGLRAADTREASGRTEAAAPAGQDAPRAGDGAGGLIRFDTGVPDLERFPRRRWARYLKEAAEEAEGRYDYRDVRGEEGLRREIAAFLHRSRGMRCDPDRIMIVNGSSEGFALVARTLKPQFDSVCLEDPTIEITGHIFLQSGYRIEPVPVDESGMRVHEIGTLPPGRLLVLTPSHQYPTGSILPIQRRLHAVQLAEEADAYIMEDDYDGDFRLKGVPIPPLYTLGPERVIYAGTFSKTLAPGLRLGFLVLPRSLAGKFAAFKEAANLRTPAVLQAALARFIRDGHLERHIYRMRAVYRTRRALLIEALNRHFGGRAVIRGDEAGMHLLVEFPDLDAAPEWSRSAEYGVVVDSVEDYCLQRGFRTRQIVLGYGNIREEDIEPGIERLSRFVRERG</sequence>
<dbReference type="EMBL" id="CAJRAY010000033">
    <property type="protein sequence ID" value="CAG5083911.1"/>
    <property type="molecule type" value="Genomic_DNA"/>
</dbReference>
<reference evidence="10 11" key="1">
    <citation type="submission" date="2021-04" db="EMBL/GenBank/DDBJ databases">
        <authorList>
            <person name="Rakotoarivonina H."/>
        </authorList>
    </citation>
    <scope>NUCLEOTIDE SEQUENCE [LARGE SCALE GENOMIC DNA]</scope>
    <source>
        <strain evidence="10 11">XE</strain>
    </source>
</reference>
<evidence type="ECO:0000256" key="2">
    <source>
        <dbReference type="ARBA" id="ARBA00005384"/>
    </source>
</evidence>
<evidence type="ECO:0000256" key="5">
    <source>
        <dbReference type="ARBA" id="ARBA00023015"/>
    </source>
</evidence>
<feature type="domain" description="HTH gntR-type" evidence="9">
    <location>
        <begin position="12"/>
        <end position="80"/>
    </location>
</feature>
<evidence type="ECO:0000256" key="6">
    <source>
        <dbReference type="ARBA" id="ARBA00023125"/>
    </source>
</evidence>
<dbReference type="Gene3D" id="3.40.640.10">
    <property type="entry name" value="Type I PLP-dependent aspartate aminotransferase-like (Major domain)"/>
    <property type="match status" value="1"/>
</dbReference>
<feature type="region of interest" description="Disordered" evidence="8">
    <location>
        <begin position="93"/>
        <end position="117"/>
    </location>
</feature>
<dbReference type="PANTHER" id="PTHR46577:SF1">
    <property type="entry name" value="HTH-TYPE TRANSCRIPTIONAL REGULATORY PROTEIN GABR"/>
    <property type="match status" value="1"/>
</dbReference>
<dbReference type="SUPFAM" id="SSF46785">
    <property type="entry name" value="Winged helix' DNA-binding domain"/>
    <property type="match status" value="1"/>
</dbReference>
<dbReference type="InterPro" id="IPR036388">
    <property type="entry name" value="WH-like_DNA-bd_sf"/>
</dbReference>
<keyword evidence="5" id="KW-0805">Transcription regulation</keyword>
<keyword evidence="7" id="KW-0804">Transcription</keyword>
<comment type="similarity">
    <text evidence="2">In the C-terminal section; belongs to the class-I pyridoxal-phosphate-dependent aminotransferase family.</text>
</comment>
<dbReference type="SUPFAM" id="SSF53383">
    <property type="entry name" value="PLP-dependent transferases"/>
    <property type="match status" value="1"/>
</dbReference>
<evidence type="ECO:0000256" key="8">
    <source>
        <dbReference type="SAM" id="MobiDB-lite"/>
    </source>
</evidence>
<feature type="compositionally biased region" description="Low complexity" evidence="8">
    <location>
        <begin position="101"/>
        <end position="113"/>
    </location>
</feature>
<proteinExistence type="inferred from homology"/>
<evidence type="ECO:0000256" key="1">
    <source>
        <dbReference type="ARBA" id="ARBA00001933"/>
    </source>
</evidence>
<keyword evidence="6" id="KW-0238">DNA-binding</keyword>
<dbReference type="PANTHER" id="PTHR46577">
    <property type="entry name" value="HTH-TYPE TRANSCRIPTIONAL REGULATORY PROTEIN GABR"/>
    <property type="match status" value="1"/>
</dbReference>